<evidence type="ECO:0000256" key="7">
    <source>
        <dbReference type="NCBIfam" id="TIGR02375"/>
    </source>
</evidence>
<feature type="binding site" evidence="8">
    <location>
        <position position="100"/>
    </location>
    <ligand>
        <name>Cu cation</name>
        <dbReference type="ChEBI" id="CHEBI:23378"/>
    </ligand>
</feature>
<keyword evidence="3 8" id="KW-0479">Metal-binding</keyword>
<feature type="binding site" evidence="8">
    <location>
        <position position="62"/>
    </location>
    <ligand>
        <name>Cu cation</name>
        <dbReference type="ChEBI" id="CHEBI:23378"/>
    </ligand>
</feature>
<feature type="signal peptide" evidence="9">
    <location>
        <begin position="1"/>
        <end position="22"/>
    </location>
</feature>
<keyword evidence="4" id="KW-0574">Periplasm</keyword>
<feature type="binding site" evidence="8">
    <location>
        <position position="108"/>
    </location>
    <ligand>
        <name>Cu cation</name>
        <dbReference type="ChEBI" id="CHEBI:23378"/>
    </ligand>
</feature>
<evidence type="ECO:0000259" key="10">
    <source>
        <dbReference type="Pfam" id="PF00127"/>
    </source>
</evidence>
<dbReference type="InterPro" id="IPR000923">
    <property type="entry name" value="BlueCu_1"/>
</dbReference>
<dbReference type="InterPro" id="IPR008972">
    <property type="entry name" value="Cupredoxin"/>
</dbReference>
<dbReference type="SUPFAM" id="SSF49503">
    <property type="entry name" value="Cupredoxins"/>
    <property type="match status" value="1"/>
</dbReference>
<evidence type="ECO:0000256" key="3">
    <source>
        <dbReference type="ARBA" id="ARBA00022723"/>
    </source>
</evidence>
<evidence type="ECO:0000256" key="6">
    <source>
        <dbReference type="ARBA" id="ARBA00023008"/>
    </source>
</evidence>
<dbReference type="AlphaFoldDB" id="A0A9X4GK77"/>
<evidence type="ECO:0000256" key="4">
    <source>
        <dbReference type="ARBA" id="ARBA00022764"/>
    </source>
</evidence>
<comment type="cofactor">
    <cofactor evidence="8">
        <name>Cu cation</name>
        <dbReference type="ChEBI" id="CHEBI:23378"/>
    </cofactor>
    <text evidence="8">Binds 1 copper ion per subunit.</text>
</comment>
<keyword evidence="2" id="KW-0813">Transport</keyword>
<evidence type="ECO:0000256" key="1">
    <source>
        <dbReference type="ARBA" id="ARBA00004418"/>
    </source>
</evidence>
<dbReference type="Pfam" id="PF00127">
    <property type="entry name" value="Copper-bind"/>
    <property type="match status" value="1"/>
</dbReference>
<protein>
    <recommendedName>
        <fullName evidence="7">Pseudoazurin</fullName>
    </recommendedName>
</protein>
<feature type="domain" description="Blue (type 1) copper" evidence="10">
    <location>
        <begin position="29"/>
        <end position="114"/>
    </location>
</feature>
<proteinExistence type="predicted"/>
<dbReference type="CDD" id="cd04218">
    <property type="entry name" value="Pseudoazurin"/>
    <property type="match status" value="1"/>
</dbReference>
<dbReference type="GO" id="GO:0005507">
    <property type="term" value="F:copper ion binding"/>
    <property type="evidence" value="ECO:0007669"/>
    <property type="project" value="UniProtKB-UniRule"/>
</dbReference>
<dbReference type="InterPro" id="IPR001235">
    <property type="entry name" value="Copper_blue_Plastocyanin"/>
</dbReference>
<organism evidence="11 12">
    <name type="scientific">Citrobacter portucalensis</name>
    <dbReference type="NCBI Taxonomy" id="1639133"/>
    <lineage>
        <taxon>Bacteria</taxon>
        <taxon>Pseudomonadati</taxon>
        <taxon>Pseudomonadota</taxon>
        <taxon>Gammaproteobacteria</taxon>
        <taxon>Enterobacterales</taxon>
        <taxon>Enterobacteriaceae</taxon>
        <taxon>Citrobacter</taxon>
        <taxon>Citrobacter freundii complex</taxon>
    </lineage>
</organism>
<evidence type="ECO:0000313" key="12">
    <source>
        <dbReference type="Proteomes" id="UP001147005"/>
    </source>
</evidence>
<dbReference type="GO" id="GO:0042597">
    <property type="term" value="C:periplasmic space"/>
    <property type="evidence" value="ECO:0007669"/>
    <property type="project" value="UniProtKB-SubCell"/>
</dbReference>
<dbReference type="Proteomes" id="UP001147005">
    <property type="component" value="Unassembled WGS sequence"/>
</dbReference>
<dbReference type="PRINTS" id="PR00156">
    <property type="entry name" value="COPPERBLUE"/>
</dbReference>
<feature type="chain" id="PRO_5040950496" description="Pseudoazurin" evidence="9">
    <location>
        <begin position="23"/>
        <end position="146"/>
    </location>
</feature>
<feature type="binding site" evidence="8">
    <location>
        <position position="103"/>
    </location>
    <ligand>
        <name>Cu cation</name>
        <dbReference type="ChEBI" id="CHEBI:23378"/>
    </ligand>
</feature>
<comment type="subcellular location">
    <subcellularLocation>
        <location evidence="1">Periplasm</location>
    </subcellularLocation>
</comment>
<reference evidence="11" key="1">
    <citation type="submission" date="2022-01" db="EMBL/GenBank/DDBJ databases">
        <title>Genetic Characterization of Carbapenem-resistant Citrobacter spp. from China: a multicenter study.</title>
        <authorList>
            <person name="Ye L."/>
        </authorList>
    </citation>
    <scope>NUCLEOTIDE SEQUENCE</scope>
    <source>
        <strain evidence="11">IR5432</strain>
    </source>
</reference>
<dbReference type="EMBL" id="JAKIHW010000034">
    <property type="protein sequence ID" value="MDE9620650.1"/>
    <property type="molecule type" value="Genomic_DNA"/>
</dbReference>
<dbReference type="Gene3D" id="2.60.40.420">
    <property type="entry name" value="Cupredoxins - blue copper proteins"/>
    <property type="match status" value="1"/>
</dbReference>
<dbReference type="RefSeq" id="WP_275398633.1">
    <property type="nucleotide sequence ID" value="NZ_JAKIHW010000034.1"/>
</dbReference>
<evidence type="ECO:0000256" key="8">
    <source>
        <dbReference type="PIRSR" id="PIRSR602386-1"/>
    </source>
</evidence>
<dbReference type="InterPro" id="IPR012745">
    <property type="entry name" value="Pseudoazurin"/>
</dbReference>
<comment type="caution">
    <text evidence="11">The sequence shown here is derived from an EMBL/GenBank/DDBJ whole genome shotgun (WGS) entry which is preliminary data.</text>
</comment>
<dbReference type="PRINTS" id="PR00155">
    <property type="entry name" value="AMICYANIN"/>
</dbReference>
<gene>
    <name evidence="11" type="ORF">L2111_21615</name>
</gene>
<evidence type="ECO:0000256" key="5">
    <source>
        <dbReference type="ARBA" id="ARBA00022982"/>
    </source>
</evidence>
<evidence type="ECO:0000256" key="9">
    <source>
        <dbReference type="SAM" id="SignalP"/>
    </source>
</evidence>
<evidence type="ECO:0000256" key="2">
    <source>
        <dbReference type="ARBA" id="ARBA00022448"/>
    </source>
</evidence>
<name>A0A9X4GK77_9ENTR</name>
<keyword evidence="5" id="KW-0249">Electron transport</keyword>
<keyword evidence="6 8" id="KW-0186">Copper</keyword>
<keyword evidence="9" id="KW-0732">Signal</keyword>
<evidence type="ECO:0000313" key="11">
    <source>
        <dbReference type="EMBL" id="MDE9620650.1"/>
    </source>
</evidence>
<sequence length="146" mass="16328">MKYLKQSLQILCLLAFASSAFAQTHEVLMKNRGAGGPMVYEPDYLEIQPGDTVKFIRKHKSHNAASIDELSPAGYPGFMGKIDEEIEVTYDNAGFYGIKCTPHYAQGMVMLIKVGDASLPESYRAFKAPGIADKRFQEIYARIDKR</sequence>
<dbReference type="GO" id="GO:0009055">
    <property type="term" value="F:electron transfer activity"/>
    <property type="evidence" value="ECO:0007669"/>
    <property type="project" value="InterPro"/>
</dbReference>
<dbReference type="NCBIfam" id="TIGR02375">
    <property type="entry name" value="pseudoazurin"/>
    <property type="match status" value="1"/>
</dbReference>
<dbReference type="InterPro" id="IPR002386">
    <property type="entry name" value="Amicyanin/Pseudoazurin"/>
</dbReference>
<accession>A0A9X4GK77</accession>